<feature type="compositionally biased region" description="Acidic residues" evidence="1">
    <location>
        <begin position="49"/>
        <end position="58"/>
    </location>
</feature>
<accession>A0A1S9DCJ4</accession>
<dbReference type="Proteomes" id="UP000190312">
    <property type="component" value="Unassembled WGS sequence"/>
</dbReference>
<dbReference type="OrthoDB" id="5426109at2759"/>
<proteinExistence type="predicted"/>
<dbReference type="EMBL" id="MKZY01000007">
    <property type="protein sequence ID" value="OOO06636.1"/>
    <property type="molecule type" value="Genomic_DNA"/>
</dbReference>
<organism evidence="2 3">
    <name type="scientific">Aspergillus oryzae</name>
    <name type="common">Yellow koji mold</name>
    <dbReference type="NCBI Taxonomy" id="5062"/>
    <lineage>
        <taxon>Eukaryota</taxon>
        <taxon>Fungi</taxon>
        <taxon>Dikarya</taxon>
        <taxon>Ascomycota</taxon>
        <taxon>Pezizomycotina</taxon>
        <taxon>Eurotiomycetes</taxon>
        <taxon>Eurotiomycetidae</taxon>
        <taxon>Eurotiales</taxon>
        <taxon>Aspergillaceae</taxon>
        <taxon>Aspergillus</taxon>
        <taxon>Aspergillus subgen. Circumdati</taxon>
    </lineage>
</organism>
<comment type="caution">
    <text evidence="2">The sequence shown here is derived from an EMBL/GenBank/DDBJ whole genome shotgun (WGS) entry which is preliminary data.</text>
</comment>
<evidence type="ECO:0000313" key="3">
    <source>
        <dbReference type="Proteomes" id="UP000190312"/>
    </source>
</evidence>
<reference evidence="2 3" key="1">
    <citation type="submission" date="2016-10" db="EMBL/GenBank/DDBJ databases">
        <title>Genome sequencing of Aspergillus oryzae BCC7051.</title>
        <authorList>
            <person name="Thammarongtham C."/>
            <person name="Vorapreeda T."/>
            <person name="Nookaew I."/>
            <person name="Srisuk T."/>
            <person name="Land M."/>
            <person name="Jeennor S."/>
            <person name="Laoteng K."/>
        </authorList>
    </citation>
    <scope>NUCLEOTIDE SEQUENCE [LARGE SCALE GENOMIC DNA]</scope>
    <source>
        <strain evidence="2 3">BCC7051</strain>
    </source>
</reference>
<sequence length="256" mass="29463">MHFARIYFENPRHLMQRDKLQSVATEWRRISPKLRGIPCPGDLYSQSMQEDELGEEIQGDSAGLSADEEMSSTEPSLDWDDYGSDWFIFRTKLWKVLGYRKDPLIHDKIQYMWQTDLEIEMVRWPIVPLAAFSDPDLHSTTTSCPRGSAESFFVLGGENSKDLSKRPFEVLYAKWNRKSSTAEVNHQLDAHGGSSRNCEKYGSIPDEPLRKDYFPEEPQSYLLSEVLASVIGVQHLDGVPVDGYTNLRRIKEVRRS</sequence>
<evidence type="ECO:0000256" key="1">
    <source>
        <dbReference type="SAM" id="MobiDB-lite"/>
    </source>
</evidence>
<feature type="compositionally biased region" description="Acidic residues" evidence="1">
    <location>
        <begin position="66"/>
        <end position="76"/>
    </location>
</feature>
<feature type="region of interest" description="Disordered" evidence="1">
    <location>
        <begin position="48"/>
        <end position="76"/>
    </location>
</feature>
<protein>
    <submittedName>
        <fullName evidence="2">Uncharacterized protein</fullName>
    </submittedName>
</protein>
<name>A0A1S9DCJ4_ASPOZ</name>
<evidence type="ECO:0000313" key="2">
    <source>
        <dbReference type="EMBL" id="OOO06636.1"/>
    </source>
</evidence>
<gene>
    <name evidence="2" type="ORF">OAory_01088390</name>
</gene>
<dbReference type="AlphaFoldDB" id="A0A1S9DCJ4"/>